<name>A0A814F9X1_9BILA</name>
<dbReference type="EMBL" id="CAJNOC010003381">
    <property type="protein sequence ID" value="CAF0980109.1"/>
    <property type="molecule type" value="Genomic_DNA"/>
</dbReference>
<gene>
    <name evidence="2" type="ORF">OXX778_LOCUS15370</name>
</gene>
<evidence type="ECO:0000313" key="2">
    <source>
        <dbReference type="EMBL" id="CAF0980109.1"/>
    </source>
</evidence>
<dbReference type="Proteomes" id="UP000663879">
    <property type="component" value="Unassembled WGS sequence"/>
</dbReference>
<feature type="compositionally biased region" description="Low complexity" evidence="1">
    <location>
        <begin position="45"/>
        <end position="57"/>
    </location>
</feature>
<protein>
    <submittedName>
        <fullName evidence="2">Uncharacterized protein</fullName>
    </submittedName>
</protein>
<dbReference type="AlphaFoldDB" id="A0A814F9X1"/>
<reference evidence="2" key="1">
    <citation type="submission" date="2021-02" db="EMBL/GenBank/DDBJ databases">
        <authorList>
            <person name="Nowell W R."/>
        </authorList>
    </citation>
    <scope>NUCLEOTIDE SEQUENCE</scope>
    <source>
        <strain evidence="2">Ploen Becks lab</strain>
    </source>
</reference>
<feature type="region of interest" description="Disordered" evidence="1">
    <location>
        <begin position="28"/>
        <end position="57"/>
    </location>
</feature>
<keyword evidence="3" id="KW-1185">Reference proteome</keyword>
<sequence>MLSLNYFDEKRVDSIDLDTFQSTKLQFDDLSNDEQTQSSNHHENSIGSSESSLSTGTTITMKTKSTSLASSKTTTCLSNVTNSNCTDEELVPIQLIIKILKL</sequence>
<accession>A0A814F9X1</accession>
<evidence type="ECO:0000313" key="3">
    <source>
        <dbReference type="Proteomes" id="UP000663879"/>
    </source>
</evidence>
<evidence type="ECO:0000256" key="1">
    <source>
        <dbReference type="SAM" id="MobiDB-lite"/>
    </source>
</evidence>
<proteinExistence type="predicted"/>
<comment type="caution">
    <text evidence="2">The sequence shown here is derived from an EMBL/GenBank/DDBJ whole genome shotgun (WGS) entry which is preliminary data.</text>
</comment>
<organism evidence="2 3">
    <name type="scientific">Brachionus calyciflorus</name>
    <dbReference type="NCBI Taxonomy" id="104777"/>
    <lineage>
        <taxon>Eukaryota</taxon>
        <taxon>Metazoa</taxon>
        <taxon>Spiralia</taxon>
        <taxon>Gnathifera</taxon>
        <taxon>Rotifera</taxon>
        <taxon>Eurotatoria</taxon>
        <taxon>Monogononta</taxon>
        <taxon>Pseudotrocha</taxon>
        <taxon>Ploima</taxon>
        <taxon>Brachionidae</taxon>
        <taxon>Brachionus</taxon>
    </lineage>
</organism>